<comment type="caution">
    <text evidence="5">The sequence shown here is derived from an EMBL/GenBank/DDBJ whole genome shotgun (WGS) entry which is preliminary data.</text>
</comment>
<gene>
    <name evidence="5" type="ORF">GCM10022236_28910</name>
</gene>
<dbReference type="PRINTS" id="PR00598">
    <property type="entry name" value="HTHMARR"/>
</dbReference>
<dbReference type="InterPro" id="IPR011991">
    <property type="entry name" value="ArsR-like_HTH"/>
</dbReference>
<dbReference type="InterPro" id="IPR036390">
    <property type="entry name" value="WH_DNA-bd_sf"/>
</dbReference>
<feature type="domain" description="HTH marR-type" evidence="4">
    <location>
        <begin position="8"/>
        <end position="140"/>
    </location>
</feature>
<reference evidence="6" key="1">
    <citation type="journal article" date="2019" name="Int. J. Syst. Evol. Microbiol.">
        <title>The Global Catalogue of Microorganisms (GCM) 10K type strain sequencing project: providing services to taxonomists for standard genome sequencing and annotation.</title>
        <authorList>
            <consortium name="The Broad Institute Genomics Platform"/>
            <consortium name="The Broad Institute Genome Sequencing Center for Infectious Disease"/>
            <person name="Wu L."/>
            <person name="Ma J."/>
        </authorList>
    </citation>
    <scope>NUCLEOTIDE SEQUENCE [LARGE SCALE GENOMIC DNA]</scope>
    <source>
        <strain evidence="6">JCM 16929</strain>
    </source>
</reference>
<evidence type="ECO:0000256" key="2">
    <source>
        <dbReference type="ARBA" id="ARBA00023125"/>
    </source>
</evidence>
<evidence type="ECO:0000256" key="3">
    <source>
        <dbReference type="ARBA" id="ARBA00023163"/>
    </source>
</evidence>
<keyword evidence="2" id="KW-0238">DNA-binding</keyword>
<name>A0ABP7A4H9_9ACTN</name>
<keyword evidence="1" id="KW-0805">Transcription regulation</keyword>
<dbReference type="SMART" id="SM00347">
    <property type="entry name" value="HTH_MARR"/>
    <property type="match status" value="1"/>
</dbReference>
<keyword evidence="6" id="KW-1185">Reference proteome</keyword>
<proteinExistence type="predicted"/>
<protein>
    <submittedName>
        <fullName evidence="5">MarR family winged helix-turn-helix transcriptional regulator</fullName>
    </submittedName>
</protein>
<accession>A0ABP7A4H9</accession>
<evidence type="ECO:0000259" key="4">
    <source>
        <dbReference type="PROSITE" id="PS50995"/>
    </source>
</evidence>
<keyword evidence="3" id="KW-0804">Transcription</keyword>
<dbReference type="RefSeq" id="WP_344805707.1">
    <property type="nucleotide sequence ID" value="NZ_BAABAB010000021.1"/>
</dbReference>
<dbReference type="EMBL" id="BAABAB010000021">
    <property type="protein sequence ID" value="GAA3624808.1"/>
    <property type="molecule type" value="Genomic_DNA"/>
</dbReference>
<dbReference type="CDD" id="cd00090">
    <property type="entry name" value="HTH_ARSR"/>
    <property type="match status" value="1"/>
</dbReference>
<evidence type="ECO:0000256" key="1">
    <source>
        <dbReference type="ARBA" id="ARBA00023015"/>
    </source>
</evidence>
<dbReference type="InterPro" id="IPR000835">
    <property type="entry name" value="HTH_MarR-typ"/>
</dbReference>
<dbReference type="Pfam" id="PF12802">
    <property type="entry name" value="MarR_2"/>
    <property type="match status" value="1"/>
</dbReference>
<sequence length="144" mass="15352">MPRPDGAGVPLGVVVAQTAKVLDRAFEEALAKAGGNRPTWLVLLAVKSGAGTLQTVLADRVGISGPTLTHHLDRLEAGGLVRRNRDSQNRRAQSVELTEAGEAMFFRLRDAAVAFDARLRTGLDDAAIASVTEILQRLASNVRD</sequence>
<organism evidence="5 6">
    <name type="scientific">Microlunatus ginsengisoli</name>
    <dbReference type="NCBI Taxonomy" id="363863"/>
    <lineage>
        <taxon>Bacteria</taxon>
        <taxon>Bacillati</taxon>
        <taxon>Actinomycetota</taxon>
        <taxon>Actinomycetes</taxon>
        <taxon>Propionibacteriales</taxon>
        <taxon>Propionibacteriaceae</taxon>
        <taxon>Microlunatus</taxon>
    </lineage>
</organism>
<evidence type="ECO:0000313" key="6">
    <source>
        <dbReference type="Proteomes" id="UP001501490"/>
    </source>
</evidence>
<dbReference type="SUPFAM" id="SSF46785">
    <property type="entry name" value="Winged helix' DNA-binding domain"/>
    <property type="match status" value="1"/>
</dbReference>
<evidence type="ECO:0000313" key="5">
    <source>
        <dbReference type="EMBL" id="GAA3624808.1"/>
    </source>
</evidence>
<dbReference type="PANTHER" id="PTHR42756:SF1">
    <property type="entry name" value="TRANSCRIPTIONAL REPRESSOR OF EMRAB OPERON"/>
    <property type="match status" value="1"/>
</dbReference>
<dbReference type="PROSITE" id="PS50995">
    <property type="entry name" value="HTH_MARR_2"/>
    <property type="match status" value="1"/>
</dbReference>
<dbReference type="Proteomes" id="UP001501490">
    <property type="component" value="Unassembled WGS sequence"/>
</dbReference>
<dbReference type="Gene3D" id="1.10.10.10">
    <property type="entry name" value="Winged helix-like DNA-binding domain superfamily/Winged helix DNA-binding domain"/>
    <property type="match status" value="1"/>
</dbReference>
<dbReference type="InterPro" id="IPR036388">
    <property type="entry name" value="WH-like_DNA-bd_sf"/>
</dbReference>
<dbReference type="PANTHER" id="PTHR42756">
    <property type="entry name" value="TRANSCRIPTIONAL REGULATOR, MARR"/>
    <property type="match status" value="1"/>
</dbReference>